<dbReference type="EMBL" id="RQHF01000007">
    <property type="protein sequence ID" value="TGM61265.1"/>
    <property type="molecule type" value="Genomic_DNA"/>
</dbReference>
<evidence type="ECO:0000259" key="1">
    <source>
        <dbReference type="PROSITE" id="PS50404"/>
    </source>
</evidence>
<dbReference type="Gene3D" id="1.20.1050.10">
    <property type="match status" value="1"/>
</dbReference>
<dbReference type="InterPro" id="IPR004046">
    <property type="entry name" value="GST_C"/>
</dbReference>
<dbReference type="PANTHER" id="PTHR44051:SF2">
    <property type="entry name" value="HYPOTHETICAL GLUTATHIONE S-TRANSFERASE LIKE PROTEIN"/>
    <property type="match status" value="1"/>
</dbReference>
<protein>
    <submittedName>
        <fullName evidence="3">Glutathione S-transferase</fullName>
    </submittedName>
</protein>
<feature type="domain" description="GST C-terminal" evidence="2">
    <location>
        <begin position="86"/>
        <end position="204"/>
    </location>
</feature>
<proteinExistence type="predicted"/>
<dbReference type="PANTHER" id="PTHR44051">
    <property type="entry name" value="GLUTATHIONE S-TRANSFERASE-RELATED"/>
    <property type="match status" value="1"/>
</dbReference>
<dbReference type="RefSeq" id="WP_135656386.1">
    <property type="nucleotide sequence ID" value="NZ_RQHF01000007.1"/>
</dbReference>
<keyword evidence="4" id="KW-1185">Reference proteome</keyword>
<dbReference type="SFLD" id="SFLDG00358">
    <property type="entry name" value="Main_(cytGST)"/>
    <property type="match status" value="1"/>
</dbReference>
<dbReference type="SFLD" id="SFLDS00019">
    <property type="entry name" value="Glutathione_Transferase_(cytos"/>
    <property type="match status" value="1"/>
</dbReference>
<dbReference type="SUPFAM" id="SSF47616">
    <property type="entry name" value="GST C-terminal domain-like"/>
    <property type="match status" value="1"/>
</dbReference>
<dbReference type="PROSITE" id="PS50404">
    <property type="entry name" value="GST_NTER"/>
    <property type="match status" value="1"/>
</dbReference>
<dbReference type="Pfam" id="PF13417">
    <property type="entry name" value="GST_N_3"/>
    <property type="match status" value="1"/>
</dbReference>
<evidence type="ECO:0000313" key="4">
    <source>
        <dbReference type="Proteomes" id="UP000298112"/>
    </source>
</evidence>
<dbReference type="CDD" id="cd03056">
    <property type="entry name" value="GST_N_4"/>
    <property type="match status" value="1"/>
</dbReference>
<name>A0ABY2NT75_9LEPT</name>
<comment type="caution">
    <text evidence="3">The sequence shown here is derived from an EMBL/GenBank/DDBJ whole genome shotgun (WGS) entry which is preliminary data.</text>
</comment>
<dbReference type="Proteomes" id="UP000298112">
    <property type="component" value="Unassembled WGS sequence"/>
</dbReference>
<dbReference type="Gene3D" id="3.40.30.10">
    <property type="entry name" value="Glutaredoxin"/>
    <property type="match status" value="1"/>
</dbReference>
<feature type="domain" description="GST N-terminal" evidence="1">
    <location>
        <begin position="1"/>
        <end position="81"/>
    </location>
</feature>
<organism evidence="3 4">
    <name type="scientific">Leptospira vanthielii</name>
    <dbReference type="NCBI Taxonomy" id="293085"/>
    <lineage>
        <taxon>Bacteria</taxon>
        <taxon>Pseudomonadati</taxon>
        <taxon>Spirochaetota</taxon>
        <taxon>Spirochaetia</taxon>
        <taxon>Leptospirales</taxon>
        <taxon>Leptospiraceae</taxon>
        <taxon>Leptospira</taxon>
    </lineage>
</organism>
<evidence type="ECO:0000313" key="3">
    <source>
        <dbReference type="EMBL" id="TGM61265.1"/>
    </source>
</evidence>
<dbReference type="SFLD" id="SFLDG01151">
    <property type="entry name" value="Main.2:_Nu-like"/>
    <property type="match status" value="1"/>
</dbReference>
<gene>
    <name evidence="3" type="ORF">EHQ95_00405</name>
</gene>
<dbReference type="CDD" id="cd03206">
    <property type="entry name" value="GST_C_7"/>
    <property type="match status" value="1"/>
</dbReference>
<dbReference type="InterPro" id="IPR036282">
    <property type="entry name" value="Glutathione-S-Trfase_C_sf"/>
</dbReference>
<accession>A0ABY2NT75</accession>
<dbReference type="InterPro" id="IPR040079">
    <property type="entry name" value="Glutathione_S-Trfase"/>
</dbReference>
<dbReference type="PROSITE" id="PS50405">
    <property type="entry name" value="GST_CTER"/>
    <property type="match status" value="1"/>
</dbReference>
<dbReference type="Pfam" id="PF00043">
    <property type="entry name" value="GST_C"/>
    <property type="match status" value="1"/>
</dbReference>
<dbReference type="InterPro" id="IPR036249">
    <property type="entry name" value="Thioredoxin-like_sf"/>
</dbReference>
<evidence type="ECO:0000259" key="2">
    <source>
        <dbReference type="PROSITE" id="PS50405"/>
    </source>
</evidence>
<reference evidence="4" key="1">
    <citation type="journal article" date="2019" name="PLoS Negl. Trop. Dis.">
        <title>Revisiting the worldwide diversity of Leptospira species in the environment.</title>
        <authorList>
            <person name="Vincent A.T."/>
            <person name="Schiettekatte O."/>
            <person name="Bourhy P."/>
            <person name="Veyrier F.J."/>
            <person name="Picardeau M."/>
        </authorList>
    </citation>
    <scope>NUCLEOTIDE SEQUENCE [LARGE SCALE GENOMIC DNA]</scope>
    <source>
        <strain evidence="4">201601955</strain>
    </source>
</reference>
<dbReference type="InterPro" id="IPR004045">
    <property type="entry name" value="Glutathione_S-Trfase_N"/>
</dbReference>
<sequence>MLELFEFSLSGNCYKVRLMLSLLNLKYESRLVNGPEREHKSETFLSMNPFGQVPVLKDKNVILRDSQGILVYLARAYGEENWFPNDPVQMGEVVAWLSTAANEVSRGPGALRSHYLLGRPINLEETMLVTENLLSILEKRLSTKHWLATDSVTIADIAIYPYIALGNQGKVDLSPYPNIRKWLQRIESLPGYIPMPGVQLQAES</sequence>
<dbReference type="SUPFAM" id="SSF52833">
    <property type="entry name" value="Thioredoxin-like"/>
    <property type="match status" value="1"/>
</dbReference>
<dbReference type="InterPro" id="IPR010987">
    <property type="entry name" value="Glutathione-S-Trfase_C-like"/>
</dbReference>